<evidence type="ECO:0000256" key="2">
    <source>
        <dbReference type="ARBA" id="ARBA00022656"/>
    </source>
</evidence>
<keyword evidence="2" id="KW-0800">Toxin</keyword>
<feature type="domain" description="Peptidase S1" evidence="13">
    <location>
        <begin position="24"/>
        <end position="255"/>
    </location>
</feature>
<dbReference type="PRINTS" id="PR00722">
    <property type="entry name" value="CHYMOTRYPSIN"/>
</dbReference>
<reference evidence="14" key="1">
    <citation type="submission" date="2021-12" db="EMBL/GenBank/DDBJ databases">
        <authorList>
            <person name="King R."/>
        </authorList>
    </citation>
    <scope>NUCLEOTIDE SEQUENCE</scope>
</reference>
<keyword evidence="12" id="KW-0732">Signal</keyword>
<evidence type="ECO:0000313" key="15">
    <source>
        <dbReference type="Proteomes" id="UP001153714"/>
    </source>
</evidence>
<evidence type="ECO:0000256" key="6">
    <source>
        <dbReference type="ARBA" id="ARBA00023157"/>
    </source>
</evidence>
<dbReference type="FunFam" id="2.40.10.10:FF:000002">
    <property type="entry name" value="Transmembrane protease serine"/>
    <property type="match status" value="1"/>
</dbReference>
<keyword evidence="10" id="KW-1205">Fibrinolytic toxin</keyword>
<name>A0A9N9RHN8_9NEOP</name>
<dbReference type="GO" id="GO:0005576">
    <property type="term" value="C:extracellular region"/>
    <property type="evidence" value="ECO:0007669"/>
    <property type="project" value="UniProtKB-SubCell"/>
</dbReference>
<dbReference type="InterPro" id="IPR050430">
    <property type="entry name" value="Peptidase_S1"/>
</dbReference>
<dbReference type="FunFam" id="2.40.10.10:FF:000068">
    <property type="entry name" value="transmembrane protease serine 2"/>
    <property type="match status" value="1"/>
</dbReference>
<keyword evidence="15" id="KW-1185">Reference proteome</keyword>
<dbReference type="Pfam" id="PF00089">
    <property type="entry name" value="Trypsin"/>
    <property type="match status" value="1"/>
</dbReference>
<evidence type="ECO:0000256" key="8">
    <source>
        <dbReference type="ARBA" id="ARBA00024195"/>
    </source>
</evidence>
<keyword evidence="7" id="KW-1199">Hemostasis impairing toxin</keyword>
<dbReference type="GO" id="GO:0090729">
    <property type="term" value="F:toxin activity"/>
    <property type="evidence" value="ECO:0007669"/>
    <property type="project" value="UniProtKB-KW"/>
</dbReference>
<dbReference type="SUPFAM" id="SSF50494">
    <property type="entry name" value="Trypsin-like serine proteases"/>
    <property type="match status" value="1"/>
</dbReference>
<evidence type="ECO:0000256" key="12">
    <source>
        <dbReference type="SAM" id="SignalP"/>
    </source>
</evidence>
<accession>A0A9N9RHN8</accession>
<comment type="similarity">
    <text evidence="8">Belongs to the peptidase S1 family. CLIP subfamily.</text>
</comment>
<comment type="function">
    <text evidence="9">Fibrinolytic activity; shows preferential cleavage of Arg-Gly bonds in all three fibrinogen chains. Contact with the caterpillars causes severe bleeding, due the anticoagulant effect of the protein.</text>
</comment>
<dbReference type="PROSITE" id="PS50240">
    <property type="entry name" value="TRYPSIN_DOM"/>
    <property type="match status" value="1"/>
</dbReference>
<dbReference type="InterPro" id="IPR001314">
    <property type="entry name" value="Peptidase_S1A"/>
</dbReference>
<dbReference type="InterPro" id="IPR043504">
    <property type="entry name" value="Peptidase_S1_PA_chymotrypsin"/>
</dbReference>
<reference evidence="14" key="2">
    <citation type="submission" date="2022-10" db="EMBL/GenBank/DDBJ databases">
        <authorList>
            <consortium name="ENA_rothamsted_submissions"/>
            <consortium name="culmorum"/>
            <person name="King R."/>
        </authorList>
    </citation>
    <scope>NUCLEOTIDE SEQUENCE</scope>
</reference>
<keyword evidence="3 11" id="KW-0645">Protease</keyword>
<keyword evidence="6" id="KW-1015">Disulfide bond</keyword>
<evidence type="ECO:0000256" key="3">
    <source>
        <dbReference type="ARBA" id="ARBA00022670"/>
    </source>
</evidence>
<evidence type="ECO:0000256" key="4">
    <source>
        <dbReference type="ARBA" id="ARBA00022801"/>
    </source>
</evidence>
<keyword evidence="4 11" id="KW-0378">Hydrolase</keyword>
<dbReference type="Proteomes" id="UP001153714">
    <property type="component" value="Chromosome 9"/>
</dbReference>
<evidence type="ECO:0000256" key="10">
    <source>
        <dbReference type="ARBA" id="ARBA00084094"/>
    </source>
</evidence>
<dbReference type="InterPro" id="IPR033116">
    <property type="entry name" value="TRYPSIN_SER"/>
</dbReference>
<dbReference type="PANTHER" id="PTHR24276:SF98">
    <property type="entry name" value="FI18310P1-RELATED"/>
    <property type="match status" value="1"/>
</dbReference>
<evidence type="ECO:0000259" key="13">
    <source>
        <dbReference type="PROSITE" id="PS50240"/>
    </source>
</evidence>
<keyword evidence="5 11" id="KW-0720">Serine protease</keyword>
<feature type="chain" id="PRO_5040266680" description="Peptidase S1 domain-containing protein" evidence="12">
    <location>
        <begin position="17"/>
        <end position="255"/>
    </location>
</feature>
<dbReference type="PROSITE" id="PS00135">
    <property type="entry name" value="TRYPSIN_SER"/>
    <property type="match status" value="1"/>
</dbReference>
<dbReference type="Gene3D" id="2.40.10.10">
    <property type="entry name" value="Trypsin-like serine proteases"/>
    <property type="match status" value="1"/>
</dbReference>
<dbReference type="PANTHER" id="PTHR24276">
    <property type="entry name" value="POLYSERASE-RELATED"/>
    <property type="match status" value="1"/>
</dbReference>
<proteinExistence type="inferred from homology"/>
<dbReference type="InterPro" id="IPR009003">
    <property type="entry name" value="Peptidase_S1_PA"/>
</dbReference>
<dbReference type="GO" id="GO:0006508">
    <property type="term" value="P:proteolysis"/>
    <property type="evidence" value="ECO:0007669"/>
    <property type="project" value="UniProtKB-KW"/>
</dbReference>
<dbReference type="EMBL" id="OU893340">
    <property type="protein sequence ID" value="CAG9796397.1"/>
    <property type="molecule type" value="Genomic_DNA"/>
</dbReference>
<dbReference type="SMART" id="SM00020">
    <property type="entry name" value="Tryp_SPc"/>
    <property type="match status" value="1"/>
</dbReference>
<gene>
    <name evidence="14" type="ORF">DIATSA_LOCUS13590</name>
</gene>
<evidence type="ECO:0000256" key="1">
    <source>
        <dbReference type="ARBA" id="ARBA00004239"/>
    </source>
</evidence>
<organism evidence="14 15">
    <name type="scientific">Diatraea saccharalis</name>
    <name type="common">sugarcane borer</name>
    <dbReference type="NCBI Taxonomy" id="40085"/>
    <lineage>
        <taxon>Eukaryota</taxon>
        <taxon>Metazoa</taxon>
        <taxon>Ecdysozoa</taxon>
        <taxon>Arthropoda</taxon>
        <taxon>Hexapoda</taxon>
        <taxon>Insecta</taxon>
        <taxon>Pterygota</taxon>
        <taxon>Neoptera</taxon>
        <taxon>Endopterygota</taxon>
        <taxon>Lepidoptera</taxon>
        <taxon>Glossata</taxon>
        <taxon>Ditrysia</taxon>
        <taxon>Pyraloidea</taxon>
        <taxon>Crambidae</taxon>
        <taxon>Crambinae</taxon>
        <taxon>Diatraea</taxon>
    </lineage>
</organism>
<comment type="subcellular location">
    <subcellularLocation>
        <location evidence="1">Secreted</location>
        <location evidence="1">Extracellular space</location>
    </subcellularLocation>
</comment>
<feature type="signal peptide" evidence="12">
    <location>
        <begin position="1"/>
        <end position="16"/>
    </location>
</feature>
<evidence type="ECO:0000256" key="11">
    <source>
        <dbReference type="RuleBase" id="RU363034"/>
    </source>
</evidence>
<dbReference type="InterPro" id="IPR001254">
    <property type="entry name" value="Trypsin_dom"/>
</dbReference>
<evidence type="ECO:0000256" key="9">
    <source>
        <dbReference type="ARBA" id="ARBA00055534"/>
    </source>
</evidence>
<evidence type="ECO:0000313" key="14">
    <source>
        <dbReference type="EMBL" id="CAG9796397.1"/>
    </source>
</evidence>
<evidence type="ECO:0000256" key="5">
    <source>
        <dbReference type="ARBA" id="ARBA00022825"/>
    </source>
</evidence>
<protein>
    <recommendedName>
        <fullName evidence="13">Peptidase S1 domain-containing protein</fullName>
    </recommendedName>
</protein>
<dbReference type="AlphaFoldDB" id="A0A9N9RHN8"/>
<sequence length="255" mass="27722">MRVLIALLGVLALAAAAPKNPQRIVGGDLTTIDQYPDMVSVMWSWTGENHVHNCGGVILNNRAVLTAAHCTIGDQPFRWRCRVGSTFPNIGGVVHLTSHVINHPQYSSVTYEHDISIIRTSTNIGFTNVIQQARIPGTNYNLGDNEVVWATGYGRLYSGGPLPEQLRHVQIWTVNQAVCGARYAELNATVTDNMFCAGWLDVGGRDTCQGDSGGPIYHNGVVVGVCSWAQGCAEARYPGVNTRVSRYTQWILANA</sequence>
<dbReference type="PROSITE" id="PS00134">
    <property type="entry name" value="TRYPSIN_HIS"/>
    <property type="match status" value="1"/>
</dbReference>
<dbReference type="OrthoDB" id="9425590at2759"/>
<dbReference type="InterPro" id="IPR018114">
    <property type="entry name" value="TRYPSIN_HIS"/>
</dbReference>
<evidence type="ECO:0000256" key="7">
    <source>
        <dbReference type="ARBA" id="ARBA00023240"/>
    </source>
</evidence>
<dbReference type="CDD" id="cd00190">
    <property type="entry name" value="Tryp_SPc"/>
    <property type="match status" value="1"/>
</dbReference>
<dbReference type="GO" id="GO:0004252">
    <property type="term" value="F:serine-type endopeptidase activity"/>
    <property type="evidence" value="ECO:0007669"/>
    <property type="project" value="InterPro"/>
</dbReference>